<protein>
    <recommendedName>
        <fullName evidence="3">Pre-toxin TG domain-containing protein</fullName>
    </recommendedName>
</protein>
<sequence>MSRLEIDFDGVAQSINTLHSGAVNKLSSVTGNVRSIGNGVDGQIKARRGIGGRLSQAAADAQSIHQKLMSVETFMRQSSDRYQTMERQIQQRIAVLGTIGVMSANFDAFNLISISDLELKIAGIEKRLTAFIPALFDLIKDAGDGKPLDIQQLIAMAGNFVTAIGELTIRQIQLLVKTVMTPLPIDEDMLEALNRDQYLYLVRLSMKEGSEGDWARQQLIEARALLDRLRIAYIGIGEKAAAMDMMGLYASLSNTADLLQQLNSMGLLPEKEVFTPEELAAKYDYDDKRKGMVVINGYGEVISVNQENLDELLRRYKAERWGNLNAAKVYDPRFNRNIKEFLDYTISLGYDPRTFEYVGADIKDDPFAEAFVASQQGVSDKHSEEAKKLQDEAIGYISTGLDFIPGVGNFKSLVELAVGKTMAGEELSGGDKVMAWLGIGLPWLRRTEDVVSGIAKHGDEALDAITGAGKHGDDVADGAGKAARIKSAKEVEIVNQRGESLGEFDEIDLNKGIFYEDKSAQGLNKVNPKTGLPAQTPQEFANKQILTKTRNRISALENATSTRTTVNGSQEIPTLEEIKGIKEFVFRLDGDTPELRQAVYNSVNKLKEEFPDYKFSATFGGE</sequence>
<dbReference type="Proteomes" id="UP000249522">
    <property type="component" value="Unassembled WGS sequence"/>
</dbReference>
<name>A0A2W1LMK1_9BACL</name>
<keyword evidence="2" id="KW-0964">Secreted</keyword>
<feature type="domain" description="Pre-toxin TG" evidence="3">
    <location>
        <begin position="398"/>
        <end position="462"/>
    </location>
</feature>
<evidence type="ECO:0000313" key="5">
    <source>
        <dbReference type="Proteomes" id="UP000249522"/>
    </source>
</evidence>
<dbReference type="EMBL" id="QKRB01000060">
    <property type="protein sequence ID" value="PZD93021.1"/>
    <property type="molecule type" value="Genomic_DNA"/>
</dbReference>
<evidence type="ECO:0000259" key="3">
    <source>
        <dbReference type="Pfam" id="PF14449"/>
    </source>
</evidence>
<proteinExistence type="predicted"/>
<gene>
    <name evidence="4" type="ORF">DNH61_24860</name>
</gene>
<comment type="caution">
    <text evidence="4">The sequence shown here is derived from an EMBL/GenBank/DDBJ whole genome shotgun (WGS) entry which is preliminary data.</text>
</comment>
<organism evidence="4 5">
    <name type="scientific">Paenibacillus sambharensis</name>
    <dbReference type="NCBI Taxonomy" id="1803190"/>
    <lineage>
        <taxon>Bacteria</taxon>
        <taxon>Bacillati</taxon>
        <taxon>Bacillota</taxon>
        <taxon>Bacilli</taxon>
        <taxon>Bacillales</taxon>
        <taxon>Paenibacillaceae</taxon>
        <taxon>Paenibacillus</taxon>
    </lineage>
</organism>
<accession>A0A2W1LMK1</accession>
<keyword evidence="5" id="KW-1185">Reference proteome</keyword>
<dbReference type="InterPro" id="IPR027797">
    <property type="entry name" value="PT-TG_dom"/>
</dbReference>
<evidence type="ECO:0000256" key="2">
    <source>
        <dbReference type="ARBA" id="ARBA00022525"/>
    </source>
</evidence>
<reference evidence="4 5" key="1">
    <citation type="submission" date="2018-06" db="EMBL/GenBank/DDBJ databases">
        <title>Paenibacillus imtechensis sp. nov.</title>
        <authorList>
            <person name="Pinnaka A.K."/>
            <person name="Singh H."/>
            <person name="Kaur M."/>
        </authorList>
    </citation>
    <scope>NUCLEOTIDE SEQUENCE [LARGE SCALE GENOMIC DNA]</scope>
    <source>
        <strain evidence="4 5">SMB1</strain>
    </source>
</reference>
<evidence type="ECO:0000313" key="4">
    <source>
        <dbReference type="EMBL" id="PZD93021.1"/>
    </source>
</evidence>
<evidence type="ECO:0000256" key="1">
    <source>
        <dbReference type="ARBA" id="ARBA00004613"/>
    </source>
</evidence>
<dbReference type="GO" id="GO:0005576">
    <property type="term" value="C:extracellular region"/>
    <property type="evidence" value="ECO:0007669"/>
    <property type="project" value="UniProtKB-SubCell"/>
</dbReference>
<dbReference type="OrthoDB" id="2667112at2"/>
<dbReference type="AlphaFoldDB" id="A0A2W1LMK1"/>
<comment type="subcellular location">
    <subcellularLocation>
        <location evidence="1">Secreted</location>
    </subcellularLocation>
</comment>
<dbReference type="Pfam" id="PF14449">
    <property type="entry name" value="PT-TG"/>
    <property type="match status" value="1"/>
</dbReference>